<evidence type="ECO:0000256" key="3">
    <source>
        <dbReference type="ARBA" id="ARBA00022729"/>
    </source>
</evidence>
<dbReference type="CDD" id="cd02962">
    <property type="entry name" value="TMX2"/>
    <property type="match status" value="1"/>
</dbReference>
<proteinExistence type="predicted"/>
<dbReference type="GO" id="GO:0015036">
    <property type="term" value="F:disulfide oxidoreductase activity"/>
    <property type="evidence" value="ECO:0007669"/>
    <property type="project" value="TreeGrafter"/>
</dbReference>
<dbReference type="EMBL" id="OU895877">
    <property type="protein sequence ID" value="CAG9798957.1"/>
    <property type="molecule type" value="Genomic_DNA"/>
</dbReference>
<dbReference type="InterPro" id="IPR039101">
    <property type="entry name" value="TMX2"/>
</dbReference>
<gene>
    <name evidence="8" type="ORF">CHIRRI_LOCUS1932</name>
</gene>
<keyword evidence="2 6" id="KW-0812">Transmembrane</keyword>
<dbReference type="GO" id="GO:0016020">
    <property type="term" value="C:membrane"/>
    <property type="evidence" value="ECO:0007669"/>
    <property type="project" value="UniProtKB-SubCell"/>
</dbReference>
<evidence type="ECO:0000256" key="4">
    <source>
        <dbReference type="ARBA" id="ARBA00022989"/>
    </source>
</evidence>
<reference evidence="8" key="2">
    <citation type="submission" date="2022-10" db="EMBL/GenBank/DDBJ databases">
        <authorList>
            <consortium name="ENA_rothamsted_submissions"/>
            <consortium name="culmorum"/>
            <person name="King R."/>
        </authorList>
    </citation>
    <scope>NUCLEOTIDE SEQUENCE</scope>
</reference>
<dbReference type="OrthoDB" id="20229at2759"/>
<evidence type="ECO:0000256" key="6">
    <source>
        <dbReference type="SAM" id="Phobius"/>
    </source>
</evidence>
<comment type="subcellular location">
    <subcellularLocation>
        <location evidence="1">Membrane</location>
        <topology evidence="1">Single-pass type I membrane protein</topology>
    </subcellularLocation>
</comment>
<dbReference type="SUPFAM" id="SSF52833">
    <property type="entry name" value="Thioredoxin-like"/>
    <property type="match status" value="1"/>
</dbReference>
<reference evidence="8" key="1">
    <citation type="submission" date="2022-01" db="EMBL/GenBank/DDBJ databases">
        <authorList>
            <person name="King R."/>
        </authorList>
    </citation>
    <scope>NUCLEOTIDE SEQUENCE</scope>
</reference>
<dbReference type="PANTHER" id="PTHR15853">
    <property type="entry name" value="THIOREDOXIN-RELATED"/>
    <property type="match status" value="1"/>
</dbReference>
<feature type="transmembrane region" description="Helical" evidence="6">
    <location>
        <begin position="79"/>
        <end position="99"/>
    </location>
</feature>
<keyword evidence="3" id="KW-0732">Signal</keyword>
<evidence type="ECO:0000256" key="5">
    <source>
        <dbReference type="ARBA" id="ARBA00023136"/>
    </source>
</evidence>
<evidence type="ECO:0000313" key="9">
    <source>
        <dbReference type="Proteomes" id="UP001153620"/>
    </source>
</evidence>
<accession>A0A9N9WMW1</accession>
<feature type="transmembrane region" description="Helical" evidence="6">
    <location>
        <begin position="105"/>
        <end position="124"/>
    </location>
</feature>
<dbReference type="AlphaFoldDB" id="A0A9N9WMW1"/>
<dbReference type="Proteomes" id="UP001153620">
    <property type="component" value="Chromosome 1"/>
</dbReference>
<sequence>MSFKNDLKLLTKPYYWINILLSLTYIVAKKTPGLCSYIHPYVFPQEESCELDSRETEILFFLMIVVMLRSRKTGSVTMINYLTSSFLYTKLANLILWFYSDIKCGILYGVLFILFALILPEPTYSGPDNVIYFRQPNSLQEELDRDKRVTWLVTFYTTWNPACVTFAPIFAQLSNEYNLDNFKFGKVDIGRLPDDGKKYHVSDSSLSRQLPTVVLFKNGKEECRRPFADGKGKLVKFFFSEDNLKAAFDLTSVHKECKENPIKTRKAIKSNDEDKKTN</sequence>
<evidence type="ECO:0000259" key="7">
    <source>
        <dbReference type="PROSITE" id="PS51352"/>
    </source>
</evidence>
<protein>
    <recommendedName>
        <fullName evidence="7">Thioredoxin domain-containing protein</fullName>
    </recommendedName>
</protein>
<dbReference type="InterPro" id="IPR013766">
    <property type="entry name" value="Thioredoxin_domain"/>
</dbReference>
<feature type="domain" description="Thioredoxin" evidence="7">
    <location>
        <begin position="113"/>
        <end position="263"/>
    </location>
</feature>
<keyword evidence="5 6" id="KW-0472">Membrane</keyword>
<dbReference type="InterPro" id="IPR037463">
    <property type="entry name" value="TMX2_thioredoxin_dom"/>
</dbReference>
<keyword evidence="4 6" id="KW-1133">Transmembrane helix</keyword>
<dbReference type="PROSITE" id="PS51352">
    <property type="entry name" value="THIOREDOXIN_2"/>
    <property type="match status" value="1"/>
</dbReference>
<keyword evidence="9" id="KW-1185">Reference proteome</keyword>
<organism evidence="8 9">
    <name type="scientific">Chironomus riparius</name>
    <dbReference type="NCBI Taxonomy" id="315576"/>
    <lineage>
        <taxon>Eukaryota</taxon>
        <taxon>Metazoa</taxon>
        <taxon>Ecdysozoa</taxon>
        <taxon>Arthropoda</taxon>
        <taxon>Hexapoda</taxon>
        <taxon>Insecta</taxon>
        <taxon>Pterygota</taxon>
        <taxon>Neoptera</taxon>
        <taxon>Endopterygota</taxon>
        <taxon>Diptera</taxon>
        <taxon>Nematocera</taxon>
        <taxon>Chironomoidea</taxon>
        <taxon>Chironomidae</taxon>
        <taxon>Chironominae</taxon>
        <taxon>Chironomus</taxon>
    </lineage>
</organism>
<evidence type="ECO:0000313" key="8">
    <source>
        <dbReference type="EMBL" id="CAG9798957.1"/>
    </source>
</evidence>
<dbReference type="Gene3D" id="3.40.30.10">
    <property type="entry name" value="Glutaredoxin"/>
    <property type="match status" value="1"/>
</dbReference>
<dbReference type="PANTHER" id="PTHR15853:SF0">
    <property type="entry name" value="THIOREDOXIN-RELATED TRANSMEMBRANE PROTEIN 2"/>
    <property type="match status" value="1"/>
</dbReference>
<evidence type="ECO:0000256" key="1">
    <source>
        <dbReference type="ARBA" id="ARBA00004479"/>
    </source>
</evidence>
<evidence type="ECO:0000256" key="2">
    <source>
        <dbReference type="ARBA" id="ARBA00022692"/>
    </source>
</evidence>
<name>A0A9N9WMW1_9DIPT</name>
<dbReference type="InterPro" id="IPR036249">
    <property type="entry name" value="Thioredoxin-like_sf"/>
</dbReference>
<dbReference type="Pfam" id="PF00085">
    <property type="entry name" value="Thioredoxin"/>
    <property type="match status" value="1"/>
</dbReference>